<accession>A0A7Y9X152</accession>
<reference evidence="1 2" key="1">
    <citation type="submission" date="2020-07" db="EMBL/GenBank/DDBJ databases">
        <title>Sequencing the genomes of 1000 actinobacteria strains.</title>
        <authorList>
            <person name="Klenk H.-P."/>
        </authorList>
    </citation>
    <scope>NUCLEOTIDE SEQUENCE [LARGE SCALE GENOMIC DNA]</scope>
    <source>
        <strain evidence="1 2">DSM 45876</strain>
    </source>
</reference>
<evidence type="ECO:0000313" key="1">
    <source>
        <dbReference type="EMBL" id="NYH42090.1"/>
    </source>
</evidence>
<proteinExistence type="predicted"/>
<comment type="caution">
    <text evidence="1">The sequence shown here is derived from an EMBL/GenBank/DDBJ whole genome shotgun (WGS) entry which is preliminary data.</text>
</comment>
<evidence type="ECO:0000313" key="2">
    <source>
        <dbReference type="Proteomes" id="UP000523545"/>
    </source>
</evidence>
<gene>
    <name evidence="1" type="ORF">HNR22_001817</name>
</gene>
<dbReference type="Proteomes" id="UP000523545">
    <property type="component" value="Unassembled WGS sequence"/>
</dbReference>
<name>A0A7Y9X152_9ACTN</name>
<keyword evidence="2" id="KW-1185">Reference proteome</keyword>
<sequence length="48" mass="4923">MGSGSERSEGLFLCECGEVGAAGGRGACEPRCRAAVDAAGFRWLAFGR</sequence>
<dbReference type="EMBL" id="JACCHK010000001">
    <property type="protein sequence ID" value="NYH42090.1"/>
    <property type="molecule type" value="Genomic_DNA"/>
</dbReference>
<dbReference type="AlphaFoldDB" id="A0A7Y9X152"/>
<organism evidence="1 2">
    <name type="scientific">Micromonospora jinlongensis</name>
    <dbReference type="NCBI Taxonomy" id="1287877"/>
    <lineage>
        <taxon>Bacteria</taxon>
        <taxon>Bacillati</taxon>
        <taxon>Actinomycetota</taxon>
        <taxon>Actinomycetes</taxon>
        <taxon>Micromonosporales</taxon>
        <taxon>Micromonosporaceae</taxon>
        <taxon>Micromonospora</taxon>
    </lineage>
</organism>
<protein>
    <submittedName>
        <fullName evidence="1">Uncharacterized protein</fullName>
    </submittedName>
</protein>